<proteinExistence type="inferred from homology"/>
<evidence type="ECO:0000313" key="12">
    <source>
        <dbReference type="Proteomes" id="UP000694580"/>
    </source>
</evidence>
<evidence type="ECO:0000256" key="8">
    <source>
        <dbReference type="SAM" id="MobiDB-lite"/>
    </source>
</evidence>
<dbReference type="GO" id="GO:0005576">
    <property type="term" value="C:extracellular region"/>
    <property type="evidence" value="ECO:0007669"/>
    <property type="project" value="UniProtKB-SubCell"/>
</dbReference>
<dbReference type="AlphaFoldDB" id="A0AAY3ZXP4"/>
<dbReference type="PANTHER" id="PTHR12173:SF3">
    <property type="entry name" value="NEURTURIN"/>
    <property type="match status" value="1"/>
</dbReference>
<keyword evidence="4 9" id="KW-0732">Signal</keyword>
<evidence type="ECO:0000256" key="6">
    <source>
        <dbReference type="ARBA" id="ARBA00023157"/>
    </source>
</evidence>
<dbReference type="PANTHER" id="PTHR12173">
    <property type="entry name" value="GDNF SUBFAMILY OF TGF-BETA FAMILY"/>
    <property type="match status" value="1"/>
</dbReference>
<keyword evidence="12" id="KW-1185">Reference proteome</keyword>
<dbReference type="GO" id="GO:0008083">
    <property type="term" value="F:growth factor activity"/>
    <property type="evidence" value="ECO:0007669"/>
    <property type="project" value="UniProtKB-KW"/>
</dbReference>
<reference evidence="11" key="2">
    <citation type="submission" date="2025-08" db="UniProtKB">
        <authorList>
            <consortium name="Ensembl"/>
        </authorList>
    </citation>
    <scope>IDENTIFICATION</scope>
</reference>
<feature type="chain" id="PRO_5044303159" description="TGF-beta family profile domain-containing protein" evidence="9">
    <location>
        <begin position="20"/>
        <end position="234"/>
    </location>
</feature>
<accession>A0AAY3ZXP4</accession>
<dbReference type="GO" id="GO:0030116">
    <property type="term" value="F:glial cell-derived neurotrophic factor receptor binding"/>
    <property type="evidence" value="ECO:0007669"/>
    <property type="project" value="InterPro"/>
</dbReference>
<dbReference type="PROSITE" id="PS51362">
    <property type="entry name" value="TGF_BETA_2"/>
    <property type="match status" value="1"/>
</dbReference>
<keyword evidence="5 7" id="KW-0339">Growth factor</keyword>
<organism evidence="11 12">
    <name type="scientific">Denticeps clupeoides</name>
    <name type="common">denticle herring</name>
    <dbReference type="NCBI Taxonomy" id="299321"/>
    <lineage>
        <taxon>Eukaryota</taxon>
        <taxon>Metazoa</taxon>
        <taxon>Chordata</taxon>
        <taxon>Craniata</taxon>
        <taxon>Vertebrata</taxon>
        <taxon>Euteleostomi</taxon>
        <taxon>Actinopterygii</taxon>
        <taxon>Neopterygii</taxon>
        <taxon>Teleostei</taxon>
        <taxon>Clupei</taxon>
        <taxon>Clupeiformes</taxon>
        <taxon>Denticipitoidei</taxon>
        <taxon>Denticipitidae</taxon>
        <taxon>Denticeps</taxon>
    </lineage>
</organism>
<name>A0AAY3ZXP4_9TELE</name>
<comment type="subcellular location">
    <subcellularLocation>
        <location evidence="1">Secreted</location>
    </subcellularLocation>
</comment>
<dbReference type="SUPFAM" id="SSF57501">
    <property type="entry name" value="Cystine-knot cytokines"/>
    <property type="match status" value="1"/>
</dbReference>
<dbReference type="Ensembl" id="ENSDCDT00010001952.1">
    <property type="protein sequence ID" value="ENSDCDP00010001878.1"/>
    <property type="gene ID" value="ENSDCDG00010000942.1"/>
</dbReference>
<feature type="compositionally biased region" description="Basic and acidic residues" evidence="8">
    <location>
        <begin position="105"/>
        <end position="116"/>
    </location>
</feature>
<dbReference type="InterPro" id="IPR043401">
    <property type="entry name" value="GDNF_fam"/>
</dbReference>
<evidence type="ECO:0000256" key="9">
    <source>
        <dbReference type="SAM" id="SignalP"/>
    </source>
</evidence>
<evidence type="ECO:0000256" key="3">
    <source>
        <dbReference type="ARBA" id="ARBA00022525"/>
    </source>
</evidence>
<reference evidence="11" key="3">
    <citation type="submission" date="2025-09" db="UniProtKB">
        <authorList>
            <consortium name="Ensembl"/>
        </authorList>
    </citation>
    <scope>IDENTIFICATION</scope>
</reference>
<dbReference type="Pfam" id="PF00019">
    <property type="entry name" value="TGF_beta"/>
    <property type="match status" value="1"/>
</dbReference>
<feature type="signal peptide" evidence="9">
    <location>
        <begin position="1"/>
        <end position="19"/>
    </location>
</feature>
<keyword evidence="3" id="KW-0964">Secreted</keyword>
<dbReference type="CDD" id="cd19383">
    <property type="entry name" value="TGF_beta_Neurturin"/>
    <property type="match status" value="1"/>
</dbReference>
<evidence type="ECO:0000313" key="11">
    <source>
        <dbReference type="Ensembl" id="ENSDCDP00010001878.1"/>
    </source>
</evidence>
<keyword evidence="6" id="KW-1015">Disulfide bond</keyword>
<dbReference type="InterPro" id="IPR001839">
    <property type="entry name" value="TGF-b_C"/>
</dbReference>
<evidence type="ECO:0000256" key="2">
    <source>
        <dbReference type="ARBA" id="ARBA00009832"/>
    </source>
</evidence>
<dbReference type="GO" id="GO:0030971">
    <property type="term" value="F:receptor tyrosine kinase binding"/>
    <property type="evidence" value="ECO:0007669"/>
    <property type="project" value="InterPro"/>
</dbReference>
<evidence type="ECO:0000256" key="1">
    <source>
        <dbReference type="ARBA" id="ARBA00004613"/>
    </source>
</evidence>
<dbReference type="Proteomes" id="UP000694580">
    <property type="component" value="Chromosome 4"/>
</dbReference>
<gene>
    <name evidence="11" type="primary">NRTN</name>
</gene>
<evidence type="ECO:0000256" key="7">
    <source>
        <dbReference type="RuleBase" id="RU000354"/>
    </source>
</evidence>
<feature type="domain" description="TGF-beta family profile" evidence="10">
    <location>
        <begin position="118"/>
        <end position="234"/>
    </location>
</feature>
<evidence type="ECO:0000256" key="5">
    <source>
        <dbReference type="ARBA" id="ARBA00023030"/>
    </source>
</evidence>
<reference evidence="11 12" key="1">
    <citation type="submission" date="2020-06" db="EMBL/GenBank/DDBJ databases">
        <authorList>
            <consortium name="Wellcome Sanger Institute Data Sharing"/>
        </authorList>
    </citation>
    <scope>NUCLEOTIDE SEQUENCE [LARGE SCALE GENOMIC DNA]</scope>
</reference>
<dbReference type="GeneTree" id="ENSGT00950000182993"/>
<evidence type="ECO:0000256" key="4">
    <source>
        <dbReference type="ARBA" id="ARBA00022729"/>
    </source>
</evidence>
<protein>
    <recommendedName>
        <fullName evidence="10">TGF-beta family profile domain-containing protein</fullName>
    </recommendedName>
</protein>
<feature type="region of interest" description="Disordered" evidence="8">
    <location>
        <begin position="31"/>
        <end position="57"/>
    </location>
</feature>
<evidence type="ECO:0000259" key="10">
    <source>
        <dbReference type="PROSITE" id="PS51362"/>
    </source>
</evidence>
<dbReference type="InterPro" id="IPR029034">
    <property type="entry name" value="Cystine-knot_cytokine"/>
</dbReference>
<dbReference type="GO" id="GO:0048731">
    <property type="term" value="P:system development"/>
    <property type="evidence" value="ECO:0007669"/>
    <property type="project" value="UniProtKB-ARBA"/>
</dbReference>
<comment type="similarity">
    <text evidence="2">Belongs to the TGF-beta family. GDNF subfamily.</text>
</comment>
<sequence>MKLWKGATLAITLCCASLSFLFPKTDMPAEDHPRVAPERAWSAPASPPPAQRSLPGRARVVRDADGVGSLLSEFSNLFQSFTEGELKQVVGMLVDRKVRRDSLVQSWRESEEDRQSRRTKRARKGLRQCSLQEVELTVSELGLGYESDETILFRYCSGKCTARRRNYDIILEHLQKGHQGQRSDESVAGRRRKDKGQYSPCCRPVRYEKNMSFLGNNNVFYTISNVSARECGCV</sequence>
<feature type="region of interest" description="Disordered" evidence="8">
    <location>
        <begin position="105"/>
        <end position="124"/>
    </location>
</feature>
<dbReference type="Gene3D" id="2.10.90.10">
    <property type="entry name" value="Cystine-knot cytokines"/>
    <property type="match status" value="1"/>
</dbReference>